<feature type="domain" description="Integrase catalytic" evidence="1">
    <location>
        <begin position="101"/>
        <end position="269"/>
    </location>
</feature>
<dbReference type="InterPro" id="IPR048020">
    <property type="entry name" value="Transpos_IS3"/>
</dbReference>
<dbReference type="InterPro" id="IPR012337">
    <property type="entry name" value="RNaseH-like_sf"/>
</dbReference>
<dbReference type="Proteomes" id="UP000252405">
    <property type="component" value="Unassembled WGS sequence"/>
</dbReference>
<name>A0A368TMV9_9GAMM</name>
<comment type="caution">
    <text evidence="2">The sequence shown here is derived from an EMBL/GenBank/DDBJ whole genome shotgun (WGS) entry which is preliminary data.</text>
</comment>
<evidence type="ECO:0000259" key="1">
    <source>
        <dbReference type="PROSITE" id="PS50994"/>
    </source>
</evidence>
<accession>A0A368TMV9</accession>
<dbReference type="InterPro" id="IPR050900">
    <property type="entry name" value="Transposase_IS3/IS150/IS904"/>
</dbReference>
<dbReference type="InterPro" id="IPR001584">
    <property type="entry name" value="Integrase_cat-core"/>
</dbReference>
<dbReference type="OrthoDB" id="9774685at2"/>
<dbReference type="PANTHER" id="PTHR46889:SF4">
    <property type="entry name" value="TRANSPOSASE INSO FOR INSERTION SEQUENCE ELEMENT IS911B-RELATED"/>
    <property type="match status" value="1"/>
</dbReference>
<sequence length="269" mass="31171">MQAQLAEEGHVVSLVKLCRWLGFPRRSLYYRPKPRRRVINTELASRVKLTLERFPTYGYRRLACVLGENRKPIQRILQLKGWQVRKRPQGFRPRARSLPSVASRPDERWATDLTHVWCGKDRRASLAVIIDCCTREILGWRLSDNGSSKTAEAALEEALVHRFGALGRIHQPLALRSDNGLVFSSRHYTGTVKAYGLTQEFTTPYTPEQNGLVERFFRSLKEECIWLHRFESLGQARVVINHWIRYYNEERPHQSLGYVAPRAHPALVA</sequence>
<dbReference type="InterPro" id="IPR036397">
    <property type="entry name" value="RNaseH_sf"/>
</dbReference>
<dbReference type="SUPFAM" id="SSF53098">
    <property type="entry name" value="Ribonuclease H-like"/>
    <property type="match status" value="1"/>
</dbReference>
<proteinExistence type="predicted"/>
<dbReference type="PANTHER" id="PTHR46889">
    <property type="entry name" value="TRANSPOSASE INSF FOR INSERTION SEQUENCE IS3B-RELATED"/>
    <property type="match status" value="1"/>
</dbReference>
<evidence type="ECO:0000313" key="3">
    <source>
        <dbReference type="Proteomes" id="UP000252405"/>
    </source>
</evidence>
<dbReference type="RefSeq" id="WP_114481143.1">
    <property type="nucleotide sequence ID" value="NZ_QPII01000048.1"/>
</dbReference>
<dbReference type="EMBL" id="QPII01000048">
    <property type="protein sequence ID" value="RCV85888.1"/>
    <property type="molecule type" value="Genomic_DNA"/>
</dbReference>
<gene>
    <name evidence="2" type="ORF">DU505_22175</name>
</gene>
<evidence type="ECO:0000313" key="2">
    <source>
        <dbReference type="EMBL" id="RCV85888.1"/>
    </source>
</evidence>
<reference evidence="2 3" key="1">
    <citation type="submission" date="2018-07" db="EMBL/GenBank/DDBJ databases">
        <title>Halomonas montanilacus sp. nov., isolated from Lake Pengyan on Tibetan Plateau.</title>
        <authorList>
            <person name="Lu H."/>
            <person name="Xing P."/>
            <person name="Wu Q."/>
        </authorList>
    </citation>
    <scope>NUCLEOTIDE SEQUENCE [LARGE SCALE GENOMIC DNA]</scope>
    <source>
        <strain evidence="2 3">PYC7W</strain>
    </source>
</reference>
<dbReference type="Pfam" id="PF13683">
    <property type="entry name" value="rve_3"/>
    <property type="match status" value="1"/>
</dbReference>
<dbReference type="GO" id="GO:0015074">
    <property type="term" value="P:DNA integration"/>
    <property type="evidence" value="ECO:0007669"/>
    <property type="project" value="InterPro"/>
</dbReference>
<dbReference type="PROSITE" id="PS50994">
    <property type="entry name" value="INTEGRASE"/>
    <property type="match status" value="1"/>
</dbReference>
<protein>
    <submittedName>
        <fullName evidence="2">IS3 family transposase</fullName>
    </submittedName>
</protein>
<dbReference type="AlphaFoldDB" id="A0A368TMV9"/>
<organism evidence="2 3">
    <name type="scientific">Billgrantia montanilacus</name>
    <dbReference type="NCBI Taxonomy" id="2282305"/>
    <lineage>
        <taxon>Bacteria</taxon>
        <taxon>Pseudomonadati</taxon>
        <taxon>Pseudomonadota</taxon>
        <taxon>Gammaproteobacteria</taxon>
        <taxon>Oceanospirillales</taxon>
        <taxon>Halomonadaceae</taxon>
        <taxon>Billgrantia</taxon>
    </lineage>
</organism>
<dbReference type="Gene3D" id="3.30.420.10">
    <property type="entry name" value="Ribonuclease H-like superfamily/Ribonuclease H"/>
    <property type="match status" value="1"/>
</dbReference>
<dbReference type="GO" id="GO:0003676">
    <property type="term" value="F:nucleic acid binding"/>
    <property type="evidence" value="ECO:0007669"/>
    <property type="project" value="InterPro"/>
</dbReference>
<keyword evidence="3" id="KW-1185">Reference proteome</keyword>
<dbReference type="NCBIfam" id="NF033516">
    <property type="entry name" value="transpos_IS3"/>
    <property type="match status" value="1"/>
</dbReference>